<evidence type="ECO:0000313" key="2">
    <source>
        <dbReference type="Proteomes" id="UP001185331"/>
    </source>
</evidence>
<dbReference type="AlphaFoldDB" id="A0AAE3XC22"/>
<dbReference type="RefSeq" id="WP_309854248.1">
    <property type="nucleotide sequence ID" value="NZ_JAVDQJ010000004.1"/>
</dbReference>
<reference evidence="1" key="1">
    <citation type="submission" date="2023-07" db="EMBL/GenBank/DDBJ databases">
        <title>Sorghum-associated microbial communities from plants grown in Nebraska, USA.</title>
        <authorList>
            <person name="Schachtman D."/>
        </authorList>
    </citation>
    <scope>NUCLEOTIDE SEQUENCE</scope>
    <source>
        <strain evidence="1">BE330</strain>
    </source>
</reference>
<comment type="caution">
    <text evidence="1">The sequence shown here is derived from an EMBL/GenBank/DDBJ whole genome shotgun (WGS) entry which is preliminary data.</text>
</comment>
<gene>
    <name evidence="1" type="ORF">J2Y00_001716</name>
</gene>
<protein>
    <submittedName>
        <fullName evidence="1">Uncharacterized protein</fullName>
    </submittedName>
</protein>
<evidence type="ECO:0000313" key="1">
    <source>
        <dbReference type="EMBL" id="MDR6218153.1"/>
    </source>
</evidence>
<dbReference type="Proteomes" id="UP001185331">
    <property type="component" value="Unassembled WGS sequence"/>
</dbReference>
<dbReference type="EMBL" id="JAVDQK010000004">
    <property type="protein sequence ID" value="MDR6218153.1"/>
    <property type="molecule type" value="Genomic_DNA"/>
</dbReference>
<sequence>MTTPDPQRDAVTLSCIIRAGQPTMVIDTPGHPLNHQVVRCPDSLKRPGAQYSAHVKLSSNGVVNLLGGVSGAHLLPTTLTAGDVWTDPIPDHLRRSVLRDGEGVARAVTEGNVTAANVAPHLRNLLMQRNARHAVPGQPDWSSVMGRGLDVTPYVLYPHEPHPTDDLELPVPTLRHRRDLEPAERFIVEGNADAPRCHHETCAAAFARETVTARQDWAWAAAPTEERAWALWRQALNLPAAP</sequence>
<proteinExistence type="predicted"/>
<organism evidence="1 2">
    <name type="scientific">Deinococcus soli</name>
    <name type="common">ex Cha et al. 2016</name>
    <dbReference type="NCBI Taxonomy" id="1309411"/>
    <lineage>
        <taxon>Bacteria</taxon>
        <taxon>Thermotogati</taxon>
        <taxon>Deinococcota</taxon>
        <taxon>Deinococci</taxon>
        <taxon>Deinococcales</taxon>
        <taxon>Deinococcaceae</taxon>
        <taxon>Deinococcus</taxon>
    </lineage>
</organism>
<accession>A0AAE3XC22</accession>
<name>A0AAE3XC22_9DEIO</name>